<feature type="region of interest" description="Disordered" evidence="1">
    <location>
        <begin position="38"/>
        <end position="58"/>
    </location>
</feature>
<keyword evidence="3" id="KW-1185">Reference proteome</keyword>
<dbReference type="AlphaFoldDB" id="A0AAV4UU25"/>
<comment type="caution">
    <text evidence="2">The sequence shown here is derived from an EMBL/GenBank/DDBJ whole genome shotgun (WGS) entry which is preliminary data.</text>
</comment>
<organism evidence="2 3">
    <name type="scientific">Caerostris extrusa</name>
    <name type="common">Bark spider</name>
    <name type="synonym">Caerostris bankana</name>
    <dbReference type="NCBI Taxonomy" id="172846"/>
    <lineage>
        <taxon>Eukaryota</taxon>
        <taxon>Metazoa</taxon>
        <taxon>Ecdysozoa</taxon>
        <taxon>Arthropoda</taxon>
        <taxon>Chelicerata</taxon>
        <taxon>Arachnida</taxon>
        <taxon>Araneae</taxon>
        <taxon>Araneomorphae</taxon>
        <taxon>Entelegynae</taxon>
        <taxon>Araneoidea</taxon>
        <taxon>Araneidae</taxon>
        <taxon>Caerostris</taxon>
    </lineage>
</organism>
<dbReference type="Proteomes" id="UP001054945">
    <property type="component" value="Unassembled WGS sequence"/>
</dbReference>
<gene>
    <name evidence="2" type="ORF">CEXT_800041</name>
</gene>
<reference evidence="2 3" key="1">
    <citation type="submission" date="2021-06" db="EMBL/GenBank/DDBJ databases">
        <title>Caerostris extrusa draft genome.</title>
        <authorList>
            <person name="Kono N."/>
            <person name="Arakawa K."/>
        </authorList>
    </citation>
    <scope>NUCLEOTIDE SEQUENCE [LARGE SCALE GENOMIC DNA]</scope>
</reference>
<name>A0AAV4UU25_CAEEX</name>
<sequence>MPNDFSAAATREKQKLADSTREKINHALLLTSALLTPTVGGKGAAPERECPRKRKVRGSSSETESCLALSRRCDAICFEKGVNRRESGNWLVKTALNQTSQI</sequence>
<evidence type="ECO:0000256" key="1">
    <source>
        <dbReference type="SAM" id="MobiDB-lite"/>
    </source>
</evidence>
<accession>A0AAV4UU25</accession>
<dbReference type="EMBL" id="BPLR01013442">
    <property type="protein sequence ID" value="GIY61246.1"/>
    <property type="molecule type" value="Genomic_DNA"/>
</dbReference>
<evidence type="ECO:0000313" key="2">
    <source>
        <dbReference type="EMBL" id="GIY61246.1"/>
    </source>
</evidence>
<proteinExistence type="predicted"/>
<protein>
    <submittedName>
        <fullName evidence="2">Uncharacterized protein</fullName>
    </submittedName>
</protein>
<evidence type="ECO:0000313" key="3">
    <source>
        <dbReference type="Proteomes" id="UP001054945"/>
    </source>
</evidence>